<dbReference type="InterPro" id="IPR008990">
    <property type="entry name" value="Elect_transpt_acc-like_dom_sf"/>
</dbReference>
<feature type="compositionally biased region" description="Polar residues" evidence="13">
    <location>
        <begin position="351"/>
        <end position="373"/>
    </location>
</feature>
<evidence type="ECO:0000256" key="12">
    <source>
        <dbReference type="ARBA" id="ARBA00034490"/>
    </source>
</evidence>
<dbReference type="Gene3D" id="3.30.730.10">
    <property type="entry name" value="AP2/ERF domain"/>
    <property type="match status" value="1"/>
</dbReference>
<dbReference type="GO" id="GO:0003700">
    <property type="term" value="F:DNA-binding transcription factor activity"/>
    <property type="evidence" value="ECO:0007669"/>
    <property type="project" value="InterPro"/>
</dbReference>
<evidence type="ECO:0000256" key="6">
    <source>
        <dbReference type="ARBA" id="ARBA00023015"/>
    </source>
</evidence>
<dbReference type="AlphaFoldDB" id="J3LF58"/>
<dbReference type="STRING" id="4533.J3LF58"/>
<comment type="subcellular location">
    <subcellularLocation>
        <location evidence="1">Nucleus</location>
    </subcellularLocation>
    <subcellularLocation>
        <location evidence="2">Plastid</location>
        <location evidence="2">Chloroplast</location>
    </subcellularLocation>
</comment>
<evidence type="ECO:0000256" key="3">
    <source>
        <dbReference type="ARBA" id="ARBA00022528"/>
    </source>
</evidence>
<dbReference type="Gene3D" id="1.25.40.280">
    <property type="entry name" value="alix/aip1 like domains"/>
    <property type="match status" value="1"/>
</dbReference>
<dbReference type="OMA" id="ISIFHTR"/>
<sequence length="1131" mass="123228">MDQADRGGGGGPRGRGRKWKGKGVSAAASSPAAETRQQPAPVLENAPAAAALLRPLKKIRSPDRGLQRSVSSLSSAPASPDSSTVSNPMSPPSMSLPNQPPPSTRHIFPFAYDQSPGAAAVPRLLPLLQHSSLYPQPLLPPQQHQQPHLQHQQMISFGSSQQQQQQQPQFGSAASPLFPPQFLPPEEQQRLLLRYWSEALNLSPRGVRGGAVPPSLYQHLLRAPGPPKLYRGVRQRHWGLWLGTFDTAEDAAMAYDREAFKLRGENARLNFPDLFLGKGRTGGSGRTSASAAASCSSSSSSAPPTPDESNTQQQPQQPQQHTEDSSNPEQKPLLSSAAEQDGIPEPEPNPLLQTAEQQGSNGNTAMFQPSATSGGIWGPADEAWFSAWGPGSSVWDYDIDSAHGLLLQSRFAGEQIGMDYAYTAPEVLVAPVPALVIISVSAPAESAVECSMETYRRLAVAGVLSPFAVKAQRRAMSRPPSPMLSVPEKKTAAAELFRDRHFFNSAFFTDLREARASLSSPGSQASTQDPSSRRALLLRYHRLLSSARDDPCDFDDNLAFTWHDAFRPHLKRAAASLRFEKAAVVFNLGACSSRIAAAVDRAAEGGVKAACGEFQRAAGAFRAAGEMMEGEEDTVDMGPEASAMLERLMLAQAQECCFERALAAGTSPAACSKVAKQAALYYEEVYASLALPPLQNHFERSWVSHVQLKVALFNAEASYRYAIELHEKTEIGEEIARLQFGINAIVDAKRTARGAPGGLYDAASQLEQHMNENLERALNENYRIYLLRVPAAKLLAPLPAASLVRPASISEILDVKTETVNVLNNRAGELTEVTHLYHWKSGIRTKATCTTWDYTSANLFFGLAPTNSEETTVLARVVALGGRLAARGWRRRPLLFLCDKLDWRHNEFLAISIFHTRGVVFLLHAGGRAGIHPLVFSTSHRPKATRQKSSRSGAHNSGIEVGKPDQRYGDKDGTELAQIPLGAWEIRSSLALASQLRSNWDRLGHFGAAAPRGLGPLPCRARLRTARHVALTSDVSSPEDVAAEEAAVAPKIGKRVRVTAPLRVYHVMKAPDLDIEGMEGVIKQYVAIWKGKRITANFPFKVEFNLSVEGQPKPVRFFVHLREDEFEFIDE</sequence>
<feature type="domain" description="BRO1" evidence="15">
    <location>
        <begin position="482"/>
        <end position="866"/>
    </location>
</feature>
<dbReference type="Gramene" id="OB02G32750.1">
    <property type="protein sequence ID" value="OB02G32750.1"/>
    <property type="gene ID" value="OB02G32750"/>
</dbReference>
<feature type="compositionally biased region" description="Low complexity" evidence="13">
    <location>
        <begin position="39"/>
        <end position="54"/>
    </location>
</feature>
<evidence type="ECO:0000256" key="8">
    <source>
        <dbReference type="ARBA" id="ARBA00023163"/>
    </source>
</evidence>
<accession>J3LF58</accession>
<evidence type="ECO:0000256" key="2">
    <source>
        <dbReference type="ARBA" id="ARBA00004229"/>
    </source>
</evidence>
<comment type="subunit">
    <text evidence="10">Heterodimer of subunit A (variable subunit) and subunit B (catalytic subunit). Heterodimeric FTR forms a complex with ferredoxin and thioredoxin.</text>
</comment>
<evidence type="ECO:0000256" key="4">
    <source>
        <dbReference type="ARBA" id="ARBA00022640"/>
    </source>
</evidence>
<feature type="compositionally biased region" description="Basic residues" evidence="13">
    <location>
        <begin position="940"/>
        <end position="949"/>
    </location>
</feature>
<dbReference type="InterPro" id="IPR004328">
    <property type="entry name" value="BRO1_dom"/>
</dbReference>
<keyword evidence="3" id="KW-0150">Chloroplast</keyword>
<dbReference type="SMART" id="SM01041">
    <property type="entry name" value="BRO1"/>
    <property type="match status" value="1"/>
</dbReference>
<evidence type="ECO:0000313" key="17">
    <source>
        <dbReference type="Proteomes" id="UP000006038"/>
    </source>
</evidence>
<evidence type="ECO:0000259" key="14">
    <source>
        <dbReference type="PROSITE" id="PS51032"/>
    </source>
</evidence>
<dbReference type="CDD" id="cd09246">
    <property type="entry name" value="BRO1_Alix_like_1"/>
    <property type="match status" value="1"/>
</dbReference>
<keyword evidence="17" id="KW-1185">Reference proteome</keyword>
<dbReference type="InterPro" id="IPR036955">
    <property type="entry name" value="AP2/ERF_dom_sf"/>
</dbReference>
<feature type="compositionally biased region" description="Low complexity" evidence="13">
    <location>
        <begin position="69"/>
        <end position="97"/>
    </location>
</feature>
<feature type="region of interest" description="Disordered" evidence="13">
    <location>
        <begin position="940"/>
        <end position="972"/>
    </location>
</feature>
<dbReference type="SUPFAM" id="SSF54171">
    <property type="entry name" value="DNA-binding domain"/>
    <property type="match status" value="1"/>
</dbReference>
<evidence type="ECO:0000256" key="11">
    <source>
        <dbReference type="ARBA" id="ARBA00034474"/>
    </source>
</evidence>
<dbReference type="GO" id="GO:0003677">
    <property type="term" value="F:DNA binding"/>
    <property type="evidence" value="ECO:0007669"/>
    <property type="project" value="UniProtKB-KW"/>
</dbReference>
<dbReference type="CDD" id="cd00018">
    <property type="entry name" value="AP2"/>
    <property type="match status" value="1"/>
</dbReference>
<dbReference type="InterPro" id="IPR016177">
    <property type="entry name" value="DNA-bd_dom_sf"/>
</dbReference>
<feature type="region of interest" description="Disordered" evidence="13">
    <location>
        <begin position="1"/>
        <end position="106"/>
    </location>
</feature>
<name>J3LF58_ORYBR</name>
<feature type="compositionally biased region" description="Low complexity" evidence="13">
    <location>
        <begin position="288"/>
        <end position="302"/>
    </location>
</feature>
<dbReference type="FunFam" id="2.30.30.50:FF:000002">
    <property type="entry name" value="Ferredoxin-thioredoxin reductase, variable chain"/>
    <property type="match status" value="1"/>
</dbReference>
<dbReference type="GO" id="GO:0015979">
    <property type="term" value="P:photosynthesis"/>
    <property type="evidence" value="ECO:0007669"/>
    <property type="project" value="InterPro"/>
</dbReference>
<keyword evidence="8" id="KW-0804">Transcription</keyword>
<dbReference type="SMART" id="SM00380">
    <property type="entry name" value="AP2"/>
    <property type="match status" value="1"/>
</dbReference>
<dbReference type="PROSITE" id="PS51180">
    <property type="entry name" value="BRO1"/>
    <property type="match status" value="1"/>
</dbReference>
<dbReference type="Pfam" id="PF03097">
    <property type="entry name" value="BRO1"/>
    <property type="match status" value="1"/>
</dbReference>
<organism evidence="16">
    <name type="scientific">Oryza brachyantha</name>
    <name type="common">malo sina</name>
    <dbReference type="NCBI Taxonomy" id="4533"/>
    <lineage>
        <taxon>Eukaryota</taxon>
        <taxon>Viridiplantae</taxon>
        <taxon>Streptophyta</taxon>
        <taxon>Embryophyta</taxon>
        <taxon>Tracheophyta</taxon>
        <taxon>Spermatophyta</taxon>
        <taxon>Magnoliopsida</taxon>
        <taxon>Liliopsida</taxon>
        <taxon>Poales</taxon>
        <taxon>Poaceae</taxon>
        <taxon>BOP clade</taxon>
        <taxon>Oryzoideae</taxon>
        <taxon>Oryzeae</taxon>
        <taxon>Oryzinae</taxon>
        <taxon>Oryza</taxon>
    </lineage>
</organism>
<dbReference type="eggNOG" id="KOG2220">
    <property type="taxonomic scope" value="Eukaryota"/>
</dbReference>
<dbReference type="InterPro" id="IPR004207">
    <property type="entry name" value="Fd_thioredoxin_Rdtase_alpha"/>
</dbReference>
<dbReference type="GO" id="GO:0009507">
    <property type="term" value="C:chloroplast"/>
    <property type="evidence" value="ECO:0007669"/>
    <property type="project" value="UniProtKB-SubCell"/>
</dbReference>
<feature type="compositionally biased region" description="Low complexity" evidence="13">
    <location>
        <begin position="135"/>
        <end position="176"/>
    </location>
</feature>
<feature type="domain" description="AP2/ERF" evidence="14">
    <location>
        <begin position="203"/>
        <end position="272"/>
    </location>
</feature>
<dbReference type="eggNOG" id="KOG2672">
    <property type="taxonomic scope" value="Eukaryota"/>
</dbReference>
<evidence type="ECO:0000256" key="7">
    <source>
        <dbReference type="ARBA" id="ARBA00023125"/>
    </source>
</evidence>
<evidence type="ECO:0000256" key="13">
    <source>
        <dbReference type="SAM" id="MobiDB-lite"/>
    </source>
</evidence>
<evidence type="ECO:0000259" key="15">
    <source>
        <dbReference type="PROSITE" id="PS51180"/>
    </source>
</evidence>
<dbReference type="GO" id="GO:0016491">
    <property type="term" value="F:oxidoreductase activity"/>
    <property type="evidence" value="ECO:0007669"/>
    <property type="project" value="UniProtKB-KW"/>
</dbReference>
<keyword evidence="9" id="KW-0539">Nucleus</keyword>
<protein>
    <recommendedName>
        <fullName evidence="18">AP2/ERF domain-containing protein</fullName>
    </recommendedName>
</protein>
<keyword evidence="4" id="KW-0934">Plastid</keyword>
<reference evidence="16" key="1">
    <citation type="submission" date="2013-04" db="UniProtKB">
        <authorList>
            <consortium name="EnsemblPlants"/>
        </authorList>
    </citation>
    <scope>IDENTIFICATION</scope>
</reference>
<dbReference type="InterPro" id="IPR038499">
    <property type="entry name" value="BRO1_sf"/>
</dbReference>
<keyword evidence="7" id="KW-0238">DNA-binding</keyword>
<dbReference type="EnsemblPlants" id="OB02G32750.1">
    <property type="protein sequence ID" value="OB02G32750.1"/>
    <property type="gene ID" value="OB02G32750"/>
</dbReference>
<dbReference type="InterPro" id="IPR001471">
    <property type="entry name" value="AP2/ERF_dom"/>
</dbReference>
<comment type="similarity">
    <text evidence="12">Belongs to the ferredoxin thioredoxin reductase alpha subunit family.</text>
</comment>
<dbReference type="PANTHER" id="PTHR23030">
    <property type="entry name" value="PCD6 INTERACTING PROTEIN-RELATED"/>
    <property type="match status" value="1"/>
</dbReference>
<proteinExistence type="inferred from homology"/>
<dbReference type="GO" id="GO:0005768">
    <property type="term" value="C:endosome"/>
    <property type="evidence" value="ECO:0007669"/>
    <property type="project" value="TreeGrafter"/>
</dbReference>
<dbReference type="GO" id="GO:0043328">
    <property type="term" value="P:protein transport to vacuole involved in ubiquitin-dependent protein catabolic process via the multivesicular body sorting pathway"/>
    <property type="evidence" value="ECO:0007669"/>
    <property type="project" value="TreeGrafter"/>
</dbReference>
<dbReference type="SUPFAM" id="SSF50090">
    <property type="entry name" value="Electron transport accessory proteins"/>
    <property type="match status" value="1"/>
</dbReference>
<evidence type="ECO:0008006" key="18">
    <source>
        <dbReference type="Google" id="ProtNLM"/>
    </source>
</evidence>
<dbReference type="Proteomes" id="UP000006038">
    <property type="component" value="Unassembled WGS sequence"/>
</dbReference>
<dbReference type="Gene3D" id="2.30.30.50">
    <property type="match status" value="1"/>
</dbReference>
<dbReference type="PROSITE" id="PS51032">
    <property type="entry name" value="AP2_ERF"/>
    <property type="match status" value="1"/>
</dbReference>
<evidence type="ECO:0000256" key="5">
    <source>
        <dbReference type="ARBA" id="ARBA00023002"/>
    </source>
</evidence>
<dbReference type="HOGENOM" id="CLU_009053_0_0_1"/>
<evidence type="ECO:0000313" key="16">
    <source>
        <dbReference type="EnsemblPlants" id="OB02G32750.1"/>
    </source>
</evidence>
<comment type="function">
    <text evidence="11">Variable subunit of the ferredoxin-thioredoxin reductase (FTR), which catalyzes the two-electron reduction of thioredoxins by the electrons provided by reduced ferredoxin.</text>
</comment>
<evidence type="ECO:0000256" key="1">
    <source>
        <dbReference type="ARBA" id="ARBA00004123"/>
    </source>
</evidence>
<evidence type="ECO:0000256" key="9">
    <source>
        <dbReference type="ARBA" id="ARBA00023242"/>
    </source>
</evidence>
<dbReference type="PANTHER" id="PTHR23030:SF33">
    <property type="entry name" value="OS02G0638400 PROTEIN"/>
    <property type="match status" value="1"/>
</dbReference>
<keyword evidence="6" id="KW-0805">Transcription regulation</keyword>
<feature type="region of interest" description="Disordered" evidence="13">
    <location>
        <begin position="135"/>
        <end position="181"/>
    </location>
</feature>
<feature type="compositionally biased region" description="Gly residues" evidence="13">
    <location>
        <begin position="1"/>
        <end position="13"/>
    </location>
</feature>
<evidence type="ECO:0000256" key="10">
    <source>
        <dbReference type="ARBA" id="ARBA00026011"/>
    </source>
</evidence>
<dbReference type="Pfam" id="PF02941">
    <property type="entry name" value="FeThRed_A"/>
    <property type="match status" value="1"/>
</dbReference>
<dbReference type="GO" id="GO:0005634">
    <property type="term" value="C:nucleus"/>
    <property type="evidence" value="ECO:0007669"/>
    <property type="project" value="UniProtKB-SubCell"/>
</dbReference>
<keyword evidence="5" id="KW-0560">Oxidoreductase</keyword>
<feature type="region of interest" description="Disordered" evidence="13">
    <location>
        <begin position="281"/>
        <end position="373"/>
    </location>
</feature>
<feature type="compositionally biased region" description="Basic and acidic residues" evidence="13">
    <location>
        <begin position="962"/>
        <end position="972"/>
    </location>
</feature>